<protein>
    <submittedName>
        <fullName evidence="1">DUF3419 family protein</fullName>
    </submittedName>
</protein>
<dbReference type="AlphaFoldDB" id="A0A832A2T2"/>
<dbReference type="InterPro" id="IPR021829">
    <property type="entry name" value="DUF3419"/>
</dbReference>
<reference evidence="1" key="1">
    <citation type="journal article" date="2020" name="mSystems">
        <title>Genome- and Community-Level Interaction Insights into Carbon Utilization and Element Cycling Functions of Hydrothermarchaeota in Hydrothermal Sediment.</title>
        <authorList>
            <person name="Zhou Z."/>
            <person name="Liu Y."/>
            <person name="Xu W."/>
            <person name="Pan J."/>
            <person name="Luo Z.H."/>
            <person name="Li M."/>
        </authorList>
    </citation>
    <scope>NUCLEOTIDE SEQUENCE [LARGE SCALE GENOMIC DNA]</scope>
    <source>
        <strain evidence="1">SpSt-456</strain>
    </source>
</reference>
<comment type="caution">
    <text evidence="1">The sequence shown here is derived from an EMBL/GenBank/DDBJ whole genome shotgun (WGS) entry which is preliminary data.</text>
</comment>
<dbReference type="Gene3D" id="3.40.50.150">
    <property type="entry name" value="Vaccinia Virus protein VP39"/>
    <property type="match status" value="1"/>
</dbReference>
<sequence length="307" mass="34832">MDGFDADTAPYLLPTEHPWEALSRMPLNGRRVLTIAGSGDIPVFLASQEPASLEAVDVSRGACFFAELKRAAYRHLPRREFLRFFFAGTACSPFLLKNAENGIASKPPARWSLYRTVRPDLTPAARHFFDARITPNADETNPFVQFLRPTDVFHASLFPPAIREEAYTIWARGARRHFSIHCCSLEDYLAETHSCFDLIYTSNVFEYLRIRYVMDASAAAFRTFVRSFWESLHRALAPGGCAVFYLCQGHETALFPRLLKELAPPRPMRYKKHLVPVILRPPALSGTVWRHVVVLFEKASLKIDEAA</sequence>
<name>A0A832A2T2_9BACT</name>
<accession>A0A832A2T2</accession>
<organism evidence="1">
    <name type="scientific">Desulfacinum infernum</name>
    <dbReference type="NCBI Taxonomy" id="35837"/>
    <lineage>
        <taxon>Bacteria</taxon>
        <taxon>Pseudomonadati</taxon>
        <taxon>Thermodesulfobacteriota</taxon>
        <taxon>Syntrophobacteria</taxon>
        <taxon>Syntrophobacterales</taxon>
        <taxon>Syntrophobacteraceae</taxon>
        <taxon>Desulfacinum</taxon>
    </lineage>
</organism>
<dbReference type="EMBL" id="DSTK01000013">
    <property type="protein sequence ID" value="HFK96657.1"/>
    <property type="molecule type" value="Genomic_DNA"/>
</dbReference>
<proteinExistence type="predicted"/>
<evidence type="ECO:0000313" key="1">
    <source>
        <dbReference type="EMBL" id="HFK96657.1"/>
    </source>
</evidence>
<dbReference type="Pfam" id="PF11899">
    <property type="entry name" value="DUF3419"/>
    <property type="match status" value="1"/>
</dbReference>
<gene>
    <name evidence="1" type="ORF">ENS06_04955</name>
</gene>
<dbReference type="InterPro" id="IPR029063">
    <property type="entry name" value="SAM-dependent_MTases_sf"/>
</dbReference>
<dbReference type="SUPFAM" id="SSF53335">
    <property type="entry name" value="S-adenosyl-L-methionine-dependent methyltransferases"/>
    <property type="match status" value="1"/>
</dbReference>